<protein>
    <submittedName>
        <fullName evidence="9">PTS system cellobiose-specific IIB component</fullName>
    </submittedName>
</protein>
<dbReference type="PANTHER" id="PTHR34581">
    <property type="entry name" value="PTS SYSTEM N,N'-DIACETYLCHITOBIOSE-SPECIFIC EIIB COMPONENT"/>
    <property type="match status" value="1"/>
</dbReference>
<evidence type="ECO:0000256" key="1">
    <source>
        <dbReference type="ARBA" id="ARBA00022448"/>
    </source>
</evidence>
<dbReference type="GO" id="GO:0008982">
    <property type="term" value="F:protein-N(PI)-phosphohistidine-sugar phosphotransferase activity"/>
    <property type="evidence" value="ECO:0007669"/>
    <property type="project" value="InterPro"/>
</dbReference>
<evidence type="ECO:0000313" key="9">
    <source>
        <dbReference type="EMBL" id="NYJ77371.1"/>
    </source>
</evidence>
<comment type="caution">
    <text evidence="9">The sequence shown here is derived from an EMBL/GenBank/DDBJ whole genome shotgun (WGS) entry which is preliminary data.</text>
</comment>
<dbReference type="InterPro" id="IPR036095">
    <property type="entry name" value="PTS_EIIB-like_sf"/>
</dbReference>
<dbReference type="Pfam" id="PF02302">
    <property type="entry name" value="PTS_IIB"/>
    <property type="match status" value="1"/>
</dbReference>
<reference evidence="9 10" key="1">
    <citation type="submission" date="2020-07" db="EMBL/GenBank/DDBJ databases">
        <title>Sequencing the genomes of 1000 actinobacteria strains.</title>
        <authorList>
            <person name="Klenk H.-P."/>
        </authorList>
    </citation>
    <scope>NUCLEOTIDE SEQUENCE [LARGE SCALE GENOMIC DNA]</scope>
    <source>
        <strain evidence="9 10">DSM 15475</strain>
    </source>
</reference>
<dbReference type="InterPro" id="IPR013012">
    <property type="entry name" value="PTS_EIIB_3"/>
</dbReference>
<keyword evidence="4" id="KW-0808">Transferase</keyword>
<evidence type="ECO:0000256" key="4">
    <source>
        <dbReference type="ARBA" id="ARBA00022679"/>
    </source>
</evidence>
<proteinExistence type="predicted"/>
<keyword evidence="10" id="KW-1185">Reference proteome</keyword>
<dbReference type="AlphaFoldDB" id="A0A7Z0GLJ2"/>
<evidence type="ECO:0000256" key="6">
    <source>
        <dbReference type="ARBA" id="ARBA00022777"/>
    </source>
</evidence>
<dbReference type="InterPro" id="IPR003501">
    <property type="entry name" value="PTS_EIIB_2/3"/>
</dbReference>
<organism evidence="9 10">
    <name type="scientific">Nesterenkonia xinjiangensis</name>
    <dbReference type="NCBI Taxonomy" id="225327"/>
    <lineage>
        <taxon>Bacteria</taxon>
        <taxon>Bacillati</taxon>
        <taxon>Actinomycetota</taxon>
        <taxon>Actinomycetes</taxon>
        <taxon>Micrococcales</taxon>
        <taxon>Micrococcaceae</taxon>
        <taxon>Nesterenkonia</taxon>
    </lineage>
</organism>
<feature type="domain" description="PTS EIIB type-3" evidence="8">
    <location>
        <begin position="1"/>
        <end position="103"/>
    </location>
</feature>
<keyword evidence="6" id="KW-0418">Kinase</keyword>
<dbReference type="RefSeq" id="WP_179540863.1">
    <property type="nucleotide sequence ID" value="NZ_BAAALL010000004.1"/>
</dbReference>
<dbReference type="PROSITE" id="PS51100">
    <property type="entry name" value="PTS_EIIB_TYPE_3"/>
    <property type="match status" value="1"/>
</dbReference>
<dbReference type="PANTHER" id="PTHR34581:SF2">
    <property type="entry name" value="PTS SYSTEM N,N'-DIACETYLCHITOBIOSE-SPECIFIC EIIB COMPONENT"/>
    <property type="match status" value="1"/>
</dbReference>
<dbReference type="GO" id="GO:0016301">
    <property type="term" value="F:kinase activity"/>
    <property type="evidence" value="ECO:0007669"/>
    <property type="project" value="UniProtKB-KW"/>
</dbReference>
<keyword evidence="3" id="KW-0762">Sugar transport</keyword>
<dbReference type="EMBL" id="JACCFY010000001">
    <property type="protein sequence ID" value="NYJ77371.1"/>
    <property type="molecule type" value="Genomic_DNA"/>
</dbReference>
<evidence type="ECO:0000259" key="8">
    <source>
        <dbReference type="PROSITE" id="PS51100"/>
    </source>
</evidence>
<dbReference type="Gene3D" id="3.40.50.2300">
    <property type="match status" value="1"/>
</dbReference>
<evidence type="ECO:0000313" key="10">
    <source>
        <dbReference type="Proteomes" id="UP000535437"/>
    </source>
</evidence>
<dbReference type="SUPFAM" id="SSF52794">
    <property type="entry name" value="PTS system IIB component-like"/>
    <property type="match status" value="1"/>
</dbReference>
<feature type="modified residue" description="Phosphocysteine; by EIIA" evidence="7">
    <location>
        <position position="7"/>
    </location>
</feature>
<keyword evidence="5" id="KW-0598">Phosphotransferase system</keyword>
<keyword evidence="1" id="KW-0813">Transport</keyword>
<evidence type="ECO:0000256" key="3">
    <source>
        <dbReference type="ARBA" id="ARBA00022597"/>
    </source>
</evidence>
<gene>
    <name evidence="9" type="ORF">HNR09_000782</name>
</gene>
<accession>A0A7Z0GLJ2</accession>
<dbReference type="GO" id="GO:0009401">
    <property type="term" value="P:phosphoenolpyruvate-dependent sugar phosphotransferase system"/>
    <property type="evidence" value="ECO:0007669"/>
    <property type="project" value="UniProtKB-KW"/>
</dbReference>
<evidence type="ECO:0000256" key="5">
    <source>
        <dbReference type="ARBA" id="ARBA00022683"/>
    </source>
</evidence>
<sequence length="117" mass="12217">MEILVVCGAGASSTFVVQRVRGALQRAGLAHTARAGAESALDGDLDDVGLVLVGPHLQASLEDIRTRITGAEVALLPPDVFGDLDGSRTLELILESLHLAPLHLTRPAGAPDERHTP</sequence>
<dbReference type="InterPro" id="IPR051819">
    <property type="entry name" value="PTS_sugar-specific_EIIB"/>
</dbReference>
<dbReference type="Proteomes" id="UP000535437">
    <property type="component" value="Unassembled WGS sequence"/>
</dbReference>
<keyword evidence="2" id="KW-0597">Phosphoprotein</keyword>
<evidence type="ECO:0000256" key="2">
    <source>
        <dbReference type="ARBA" id="ARBA00022553"/>
    </source>
</evidence>
<evidence type="ECO:0000256" key="7">
    <source>
        <dbReference type="PROSITE-ProRule" id="PRU00423"/>
    </source>
</evidence>
<name>A0A7Z0GLJ2_9MICC</name>